<dbReference type="GO" id="GO:0098703">
    <property type="term" value="P:calcium ion import across plasma membrane"/>
    <property type="evidence" value="ECO:0007669"/>
    <property type="project" value="TreeGrafter"/>
</dbReference>
<evidence type="ECO:0000256" key="1">
    <source>
        <dbReference type="ARBA" id="ARBA00022448"/>
    </source>
</evidence>
<name>A0A7S3VSP3_DUNTE</name>
<dbReference type="GO" id="GO:0008331">
    <property type="term" value="F:high voltage-gated calcium channel activity"/>
    <property type="evidence" value="ECO:0007669"/>
    <property type="project" value="TreeGrafter"/>
</dbReference>
<feature type="transmembrane region" description="Helical" evidence="7">
    <location>
        <begin position="67"/>
        <end position="92"/>
    </location>
</feature>
<keyword evidence="7" id="KW-0812">Transmembrane</keyword>
<keyword evidence="1" id="KW-0813">Transport</keyword>
<evidence type="ECO:0000256" key="5">
    <source>
        <dbReference type="ARBA" id="ARBA00023180"/>
    </source>
</evidence>
<keyword evidence="6" id="KW-0407">Ion channel</keyword>
<dbReference type="AlphaFoldDB" id="A0A7S3VSP3"/>
<dbReference type="GO" id="GO:0005891">
    <property type="term" value="C:voltage-gated calcium channel complex"/>
    <property type="evidence" value="ECO:0007669"/>
    <property type="project" value="TreeGrafter"/>
</dbReference>
<dbReference type="InterPro" id="IPR031649">
    <property type="entry name" value="GPHH_dom"/>
</dbReference>
<gene>
    <name evidence="9" type="ORF">DTER00134_LOCUS18355</name>
</gene>
<evidence type="ECO:0000256" key="4">
    <source>
        <dbReference type="ARBA" id="ARBA00023065"/>
    </source>
</evidence>
<keyword evidence="5" id="KW-0325">Glycoprotein</keyword>
<sequence length="323" mass="35909">MQKEDCWLVEQDVTFSMPGGDGDAMQVALDKGQYLDPINDQMVLDHMRGDSELRDALMDQCTINAMLAVLFCCIFILVCSYIMVQLVIGIILDNIQAATVMENTTVGQDDVNEFIAAWEDLDPFGTSYIHVKQLTILLSQVPPPLGIRGLPQMYKCVQEIILDVDIPLRERVYVHFLEVLHALAGRVAGAEIPAEEELRIHHRLVKRVPEGAPLYTAAHAYAAMAVAGAVRGYLQRVALKDVWKALEREDFNEVVSCGDEVGMSSRLMDVMQAKGKSISPADAKAYVRRLTCQDLSDEGSDELPQIQGNLRSKSDLPVNLRHI</sequence>
<dbReference type="PROSITE" id="PS50096">
    <property type="entry name" value="IQ"/>
    <property type="match status" value="1"/>
</dbReference>
<reference evidence="9" key="1">
    <citation type="submission" date="2021-01" db="EMBL/GenBank/DDBJ databases">
        <authorList>
            <person name="Corre E."/>
            <person name="Pelletier E."/>
            <person name="Niang G."/>
            <person name="Scheremetjew M."/>
            <person name="Finn R."/>
            <person name="Kale V."/>
            <person name="Holt S."/>
            <person name="Cochrane G."/>
            <person name="Meng A."/>
            <person name="Brown T."/>
            <person name="Cohen L."/>
        </authorList>
    </citation>
    <scope>NUCLEOTIDE SEQUENCE</scope>
    <source>
        <strain evidence="9">CCMP1320</strain>
    </source>
</reference>
<evidence type="ECO:0000256" key="7">
    <source>
        <dbReference type="SAM" id="Phobius"/>
    </source>
</evidence>
<dbReference type="PANTHER" id="PTHR45628:SF7">
    <property type="entry name" value="VOLTAGE-DEPENDENT CALCIUM CHANNEL TYPE A SUBUNIT ALPHA-1"/>
    <property type="match status" value="1"/>
</dbReference>
<protein>
    <recommendedName>
        <fullName evidence="8">Voltage-dependent L-type calcium channel IQ-associated domain-containing protein</fullName>
    </recommendedName>
</protein>
<keyword evidence="7" id="KW-0472">Membrane</keyword>
<keyword evidence="2" id="KW-0677">Repeat</keyword>
<dbReference type="Gene3D" id="1.10.287.70">
    <property type="match status" value="1"/>
</dbReference>
<accession>A0A7S3VSP3</accession>
<dbReference type="PANTHER" id="PTHR45628">
    <property type="entry name" value="VOLTAGE-DEPENDENT CALCIUM CHANNEL TYPE A SUBUNIT ALPHA-1"/>
    <property type="match status" value="1"/>
</dbReference>
<keyword evidence="4" id="KW-0406">Ion transport</keyword>
<keyword evidence="7" id="KW-1133">Transmembrane helix</keyword>
<feature type="domain" description="Voltage-dependent L-type calcium channel IQ-associated" evidence="8">
    <location>
        <begin position="113"/>
        <end position="155"/>
    </location>
</feature>
<dbReference type="Gene3D" id="1.10.238.10">
    <property type="entry name" value="EF-hand"/>
    <property type="match status" value="1"/>
</dbReference>
<evidence type="ECO:0000256" key="3">
    <source>
        <dbReference type="ARBA" id="ARBA00022882"/>
    </source>
</evidence>
<dbReference type="Pfam" id="PF16905">
    <property type="entry name" value="GPHH"/>
    <property type="match status" value="1"/>
</dbReference>
<proteinExistence type="predicted"/>
<evidence type="ECO:0000256" key="6">
    <source>
        <dbReference type="ARBA" id="ARBA00023303"/>
    </source>
</evidence>
<dbReference type="EMBL" id="HBIP01030255">
    <property type="protein sequence ID" value="CAE0503282.1"/>
    <property type="molecule type" value="Transcribed_RNA"/>
</dbReference>
<evidence type="ECO:0000259" key="8">
    <source>
        <dbReference type="Pfam" id="PF16905"/>
    </source>
</evidence>
<evidence type="ECO:0000313" key="9">
    <source>
        <dbReference type="EMBL" id="CAE0503282.1"/>
    </source>
</evidence>
<evidence type="ECO:0000256" key="2">
    <source>
        <dbReference type="ARBA" id="ARBA00022737"/>
    </source>
</evidence>
<organism evidence="9">
    <name type="scientific">Dunaliella tertiolecta</name>
    <name type="common">Green alga</name>
    <dbReference type="NCBI Taxonomy" id="3047"/>
    <lineage>
        <taxon>Eukaryota</taxon>
        <taxon>Viridiplantae</taxon>
        <taxon>Chlorophyta</taxon>
        <taxon>core chlorophytes</taxon>
        <taxon>Chlorophyceae</taxon>
        <taxon>CS clade</taxon>
        <taxon>Chlamydomonadales</taxon>
        <taxon>Dunaliellaceae</taxon>
        <taxon>Dunaliella</taxon>
    </lineage>
</organism>
<dbReference type="InterPro" id="IPR050599">
    <property type="entry name" value="VDCC_alpha-1_subunit"/>
</dbReference>
<keyword evidence="3" id="KW-0851">Voltage-gated channel</keyword>